<reference evidence="1 2" key="1">
    <citation type="submission" date="2014-11" db="EMBL/GenBank/DDBJ databases">
        <title>Symbiosis island explosion on the genome of extra-slow-growing strains of soybean bradyrhizobia with massive insertion sequences.</title>
        <authorList>
            <person name="Iida T."/>
            <person name="Minamisawa K."/>
        </authorList>
    </citation>
    <scope>NUCLEOTIDE SEQUENCE [LARGE SCALE GENOMIC DNA]</scope>
    <source>
        <strain evidence="1 2">NK6</strain>
    </source>
</reference>
<dbReference type="Proteomes" id="UP000063308">
    <property type="component" value="Chromosome"/>
</dbReference>
<gene>
    <name evidence="1" type="ORF">NK6_6596</name>
</gene>
<dbReference type="AlphaFoldDB" id="A0A0E4FVS6"/>
<evidence type="ECO:0000313" key="1">
    <source>
        <dbReference type="EMBL" id="BAR59747.1"/>
    </source>
</evidence>
<evidence type="ECO:0000313" key="2">
    <source>
        <dbReference type="Proteomes" id="UP000063308"/>
    </source>
</evidence>
<name>A0A0E4FVS6_9BRAD</name>
<dbReference type="EMBL" id="AP014685">
    <property type="protein sequence ID" value="BAR59747.1"/>
    <property type="molecule type" value="Genomic_DNA"/>
</dbReference>
<sequence>MIQWGNYLAIHLDVFQQDVQACFFATHDCGQKPNFQIQEVAPWDILENLAYWLSEAPGPFIMNIDLDYFFCEPEEDGAAVQMISDGYIQEVAAIVRRKIDDGTIAVTTLCLTPDAELTGGWASAERVMKLMLSTMKIDFCLPR</sequence>
<organism evidence="1 2">
    <name type="scientific">Bradyrhizobium diazoefficiens</name>
    <dbReference type="NCBI Taxonomy" id="1355477"/>
    <lineage>
        <taxon>Bacteria</taxon>
        <taxon>Pseudomonadati</taxon>
        <taxon>Pseudomonadota</taxon>
        <taxon>Alphaproteobacteria</taxon>
        <taxon>Hyphomicrobiales</taxon>
        <taxon>Nitrobacteraceae</taxon>
        <taxon>Bradyrhizobium</taxon>
    </lineage>
</organism>
<accession>A0A0E4FVS6</accession>
<protein>
    <submittedName>
        <fullName evidence="1">Uncharacterized protein</fullName>
    </submittedName>
</protein>
<proteinExistence type="predicted"/>